<protein>
    <submittedName>
        <fullName evidence="1">Uncharacterized protein</fullName>
    </submittedName>
</protein>
<dbReference type="RefSeq" id="WP_185780556.1">
    <property type="nucleotide sequence ID" value="NZ_JACJUU010000014.1"/>
</dbReference>
<keyword evidence="2" id="KW-1185">Reference proteome</keyword>
<dbReference type="EMBL" id="JACJUU010000014">
    <property type="protein sequence ID" value="MBC2770898.1"/>
    <property type="molecule type" value="Genomic_DNA"/>
</dbReference>
<organism evidence="1 2">
    <name type="scientific">Pusillimonas minor</name>
    <dbReference type="NCBI Taxonomy" id="2697024"/>
    <lineage>
        <taxon>Bacteria</taxon>
        <taxon>Pseudomonadati</taxon>
        <taxon>Pseudomonadota</taxon>
        <taxon>Betaproteobacteria</taxon>
        <taxon>Burkholderiales</taxon>
        <taxon>Alcaligenaceae</taxon>
        <taxon>Pusillimonas</taxon>
    </lineage>
</organism>
<proteinExistence type="predicted"/>
<gene>
    <name evidence="1" type="ORF">GTU67_13370</name>
</gene>
<dbReference type="AlphaFoldDB" id="A0A842HTD0"/>
<evidence type="ECO:0000313" key="1">
    <source>
        <dbReference type="EMBL" id="MBC2770898.1"/>
    </source>
</evidence>
<reference evidence="1 2" key="1">
    <citation type="submission" date="2020-08" db="EMBL/GenBank/DDBJ databases">
        <title>Paraeoetvoesia sp. YC-7-48 draft genome sequence.</title>
        <authorList>
            <person name="Yao L."/>
        </authorList>
    </citation>
    <scope>NUCLEOTIDE SEQUENCE [LARGE SCALE GENOMIC DNA]</scope>
    <source>
        <strain evidence="2">YC-7-48</strain>
    </source>
</reference>
<name>A0A842HTD0_9BURK</name>
<comment type="caution">
    <text evidence="1">The sequence shown here is derived from an EMBL/GenBank/DDBJ whole genome shotgun (WGS) entry which is preliminary data.</text>
</comment>
<dbReference type="Proteomes" id="UP000545386">
    <property type="component" value="Unassembled WGS sequence"/>
</dbReference>
<evidence type="ECO:0000313" key="2">
    <source>
        <dbReference type="Proteomes" id="UP000545386"/>
    </source>
</evidence>
<sequence length="112" mass="12926">MPTNAIATRYYQGYLETFNMTRGFTRDEYCFVEIAEKCIVVRMVGGWQWDILHGDEVGQGHFVMRSLVSHLSATGTLHRAPGYGEIEGYIEFDDIPCLIKIELIKSIKKFWD</sequence>
<accession>A0A842HTD0</accession>